<feature type="transmembrane region" description="Helical" evidence="8">
    <location>
        <begin position="128"/>
        <end position="148"/>
    </location>
</feature>
<evidence type="ECO:0000256" key="6">
    <source>
        <dbReference type="ARBA" id="ARBA00022989"/>
    </source>
</evidence>
<feature type="transmembrane region" description="Helical" evidence="8">
    <location>
        <begin position="160"/>
        <end position="178"/>
    </location>
</feature>
<organism evidence="9 10">
    <name type="scientific">Eremococcus coleocola ACS-139-V-Col8</name>
    <dbReference type="NCBI Taxonomy" id="908337"/>
    <lineage>
        <taxon>Bacteria</taxon>
        <taxon>Bacillati</taxon>
        <taxon>Bacillota</taxon>
        <taxon>Bacilli</taxon>
        <taxon>Lactobacillales</taxon>
        <taxon>Aerococcaceae</taxon>
        <taxon>Eremococcus</taxon>
    </lineage>
</organism>
<dbReference type="RefSeq" id="WP_006417664.1">
    <property type="nucleotide sequence ID" value="NZ_AENN01000005.1"/>
</dbReference>
<keyword evidence="7 8" id="KW-0472">Membrane</keyword>
<evidence type="ECO:0000256" key="2">
    <source>
        <dbReference type="ARBA" id="ARBA00010735"/>
    </source>
</evidence>
<protein>
    <submittedName>
        <fullName evidence="9">Putative azaleucine resistance protein AzlC</fullName>
    </submittedName>
</protein>
<keyword evidence="3" id="KW-0813">Transport</keyword>
<evidence type="ECO:0000313" key="9">
    <source>
        <dbReference type="EMBL" id="EFR31824.1"/>
    </source>
</evidence>
<feature type="transmembrane region" description="Helical" evidence="8">
    <location>
        <begin position="35"/>
        <end position="60"/>
    </location>
</feature>
<dbReference type="STRING" id="908337.HMPREF9257_0271"/>
<dbReference type="EMBL" id="AENN01000005">
    <property type="protein sequence ID" value="EFR31824.1"/>
    <property type="molecule type" value="Genomic_DNA"/>
</dbReference>
<reference evidence="9 10" key="1">
    <citation type="submission" date="2010-10" db="EMBL/GenBank/DDBJ databases">
        <authorList>
            <person name="Durkin A.S."/>
            <person name="Madupu R."/>
            <person name="Torralba M."/>
            <person name="Gillis M."/>
            <person name="Methe B."/>
            <person name="Sutton G."/>
            <person name="Nelson K.E."/>
        </authorList>
    </citation>
    <scope>NUCLEOTIDE SEQUENCE [LARGE SCALE GENOMIC DNA]</scope>
    <source>
        <strain evidence="9 10">ACS-139-V-Col8</strain>
    </source>
</reference>
<sequence length="232" mass="25759">MKKLLTYIFPLTVPILAGYIFLGLSYGIFAYSAGISPWIICLMSLVIYSGTMQFATVGLLNAPFDPIGAIMLTIMVSARMLFYGVTLLKPYNKMKHPFKEIAIFGLTDEAFSIAVTTPVPPDLDPNHVYAGIAFLNYFYWFIGSILGVTMGQIITVNTEGIEFVLTALFVTLFVEQWLSNDNHQPALVGLTASILCWLILGPTNFMIPAMVLIVAIFVAEFYRKGDRINDDQ</sequence>
<dbReference type="PANTHER" id="PTHR34979">
    <property type="entry name" value="INNER MEMBRANE PROTEIN YGAZ"/>
    <property type="match status" value="1"/>
</dbReference>
<keyword evidence="10" id="KW-1185">Reference proteome</keyword>
<comment type="caution">
    <text evidence="9">The sequence shown here is derived from an EMBL/GenBank/DDBJ whole genome shotgun (WGS) entry which is preliminary data.</text>
</comment>
<dbReference type="Pfam" id="PF03591">
    <property type="entry name" value="AzlC"/>
    <property type="match status" value="1"/>
</dbReference>
<dbReference type="GO" id="GO:0005886">
    <property type="term" value="C:plasma membrane"/>
    <property type="evidence" value="ECO:0007669"/>
    <property type="project" value="UniProtKB-SubCell"/>
</dbReference>
<dbReference type="OrthoDB" id="3181706at2"/>
<keyword evidence="4" id="KW-1003">Cell membrane</keyword>
<evidence type="ECO:0000256" key="3">
    <source>
        <dbReference type="ARBA" id="ARBA00022448"/>
    </source>
</evidence>
<keyword evidence="5 8" id="KW-0812">Transmembrane</keyword>
<dbReference type="AlphaFoldDB" id="E4KMH3"/>
<dbReference type="Proteomes" id="UP000005990">
    <property type="component" value="Unassembled WGS sequence"/>
</dbReference>
<evidence type="ECO:0000313" key="10">
    <source>
        <dbReference type="Proteomes" id="UP000005990"/>
    </source>
</evidence>
<evidence type="ECO:0000256" key="5">
    <source>
        <dbReference type="ARBA" id="ARBA00022692"/>
    </source>
</evidence>
<feature type="transmembrane region" description="Helical" evidence="8">
    <location>
        <begin position="7"/>
        <end position="29"/>
    </location>
</feature>
<evidence type="ECO:0000256" key="7">
    <source>
        <dbReference type="ARBA" id="ARBA00023136"/>
    </source>
</evidence>
<accession>E4KMH3</accession>
<comment type="similarity">
    <text evidence="2">Belongs to the AzlC family.</text>
</comment>
<evidence type="ECO:0000256" key="8">
    <source>
        <dbReference type="SAM" id="Phobius"/>
    </source>
</evidence>
<evidence type="ECO:0000256" key="1">
    <source>
        <dbReference type="ARBA" id="ARBA00004651"/>
    </source>
</evidence>
<comment type="subcellular location">
    <subcellularLocation>
        <location evidence="1">Cell membrane</location>
        <topology evidence="1">Multi-pass membrane protein</topology>
    </subcellularLocation>
</comment>
<feature type="transmembrane region" description="Helical" evidence="8">
    <location>
        <begin position="67"/>
        <end position="88"/>
    </location>
</feature>
<name>E4KMH3_9LACT</name>
<keyword evidence="6 8" id="KW-1133">Transmembrane helix</keyword>
<evidence type="ECO:0000256" key="4">
    <source>
        <dbReference type="ARBA" id="ARBA00022475"/>
    </source>
</evidence>
<dbReference type="eggNOG" id="COG1296">
    <property type="taxonomic scope" value="Bacteria"/>
</dbReference>
<dbReference type="GO" id="GO:1903785">
    <property type="term" value="P:L-valine transmembrane transport"/>
    <property type="evidence" value="ECO:0007669"/>
    <property type="project" value="TreeGrafter"/>
</dbReference>
<gene>
    <name evidence="9" type="ORF">HMPREF9257_0271</name>
</gene>
<feature type="transmembrane region" description="Helical" evidence="8">
    <location>
        <begin position="190"/>
        <end position="219"/>
    </location>
</feature>
<proteinExistence type="inferred from homology"/>
<dbReference type="InterPro" id="IPR011606">
    <property type="entry name" value="Brnchd-chn_aa_trnsp_permease"/>
</dbReference>
<dbReference type="PANTHER" id="PTHR34979:SF1">
    <property type="entry name" value="INNER MEMBRANE PROTEIN YGAZ"/>
    <property type="match status" value="1"/>
</dbReference>